<sequence length="339" mass="37736">MINAAAAALPWEKLEDRNILVTGATGLIGGCLVDILMANRERSYHVFAAGRDEKRAHARFARYWHDERFHFIKFDVSEPLAGDAVFHYIIHAASNASPVFFAKSPVEIIKSNVYGTANLIDYGRNHGMERFLYVSSGEIYGQGTGEKAFTETDSGYVDCATPRACYPSSKRAAETLCVAYAEEYGVDAVIVRPSHTYGPHFTGSDNRVFCQFIRNVLRGEDIVMKSDGSQMRSWCYVADCALAMLYVLLNGERGNAYNIADTSSVFSIREMAETLAHQAGRKVVFAIPEDAEKKVFTKISYAVFATDKLEALGWKPLAGNWQQKLNTTIREEMDKTDLG</sequence>
<proteinExistence type="predicted"/>
<dbReference type="PANTHER" id="PTHR43078">
    <property type="entry name" value="UDP-GLUCURONIC ACID DECARBOXYLASE-RELATED"/>
    <property type="match status" value="1"/>
</dbReference>
<dbReference type="Pfam" id="PF01370">
    <property type="entry name" value="Epimerase"/>
    <property type="match status" value="1"/>
</dbReference>
<dbReference type="PANTHER" id="PTHR43078:SF7">
    <property type="entry name" value="UDP-GLUCURONATE DECARBOXYLASE"/>
    <property type="match status" value="1"/>
</dbReference>
<protein>
    <submittedName>
        <fullName evidence="6">NAD-dependent dehydratase</fullName>
    </submittedName>
</protein>
<keyword evidence="4" id="KW-0456">Lyase</keyword>
<evidence type="ECO:0000313" key="6">
    <source>
        <dbReference type="EMBL" id="KIP60179.1"/>
    </source>
</evidence>
<dbReference type="AlphaFoldDB" id="A0A0D0IT99"/>
<dbReference type="GO" id="GO:0048040">
    <property type="term" value="F:UDP-glucuronate decarboxylase activity"/>
    <property type="evidence" value="ECO:0007669"/>
    <property type="project" value="TreeGrafter"/>
</dbReference>
<dbReference type="GO" id="GO:0070403">
    <property type="term" value="F:NAD+ binding"/>
    <property type="evidence" value="ECO:0007669"/>
    <property type="project" value="InterPro"/>
</dbReference>
<dbReference type="GO" id="GO:0042732">
    <property type="term" value="P:D-xylose metabolic process"/>
    <property type="evidence" value="ECO:0007669"/>
    <property type="project" value="InterPro"/>
</dbReference>
<comment type="caution">
    <text evidence="6">The sequence shown here is derived from an EMBL/GenBank/DDBJ whole genome shotgun (WGS) entry which is preliminary data.</text>
</comment>
<evidence type="ECO:0000256" key="4">
    <source>
        <dbReference type="ARBA" id="ARBA00023239"/>
    </source>
</evidence>
<dbReference type="Gene3D" id="3.40.50.720">
    <property type="entry name" value="NAD(P)-binding Rossmann-like Domain"/>
    <property type="match status" value="1"/>
</dbReference>
<evidence type="ECO:0000313" key="7">
    <source>
        <dbReference type="Proteomes" id="UP000032046"/>
    </source>
</evidence>
<dbReference type="Proteomes" id="UP000032046">
    <property type="component" value="Unassembled WGS sequence"/>
</dbReference>
<dbReference type="SUPFAM" id="SSF51735">
    <property type="entry name" value="NAD(P)-binding Rossmann-fold domains"/>
    <property type="match status" value="1"/>
</dbReference>
<dbReference type="InterPro" id="IPR001509">
    <property type="entry name" value="Epimerase_deHydtase"/>
</dbReference>
<keyword evidence="2" id="KW-0210">Decarboxylase</keyword>
<evidence type="ECO:0000256" key="3">
    <source>
        <dbReference type="ARBA" id="ARBA00023027"/>
    </source>
</evidence>
<feature type="domain" description="NAD-dependent epimerase/dehydratase" evidence="5">
    <location>
        <begin position="19"/>
        <end position="260"/>
    </location>
</feature>
<accession>A0A0D0IT99</accession>
<dbReference type="InterPro" id="IPR044516">
    <property type="entry name" value="UXS-like"/>
</dbReference>
<reference evidence="6 7" key="1">
    <citation type="submission" date="2015-01" db="EMBL/GenBank/DDBJ databases">
        <title>Comparative genomics of non-oral Prevotella species.</title>
        <authorList>
            <person name="Accetto T."/>
            <person name="Nograsek B."/>
            <person name="Avgustin G."/>
        </authorList>
    </citation>
    <scope>NUCLEOTIDE SEQUENCE [LARGE SCALE GENOMIC DNA]</scope>
    <source>
        <strain evidence="6 7">P5-119</strain>
    </source>
</reference>
<gene>
    <name evidence="6" type="ORF">ST44_12180</name>
</gene>
<dbReference type="STRING" id="1602171.ST44_12180"/>
<keyword evidence="3" id="KW-0520">NAD</keyword>
<dbReference type="InterPro" id="IPR036291">
    <property type="entry name" value="NAD(P)-bd_dom_sf"/>
</dbReference>
<comment type="cofactor">
    <cofactor evidence="1">
        <name>NAD(+)</name>
        <dbReference type="ChEBI" id="CHEBI:57540"/>
    </cofactor>
</comment>
<dbReference type="GO" id="GO:0005737">
    <property type="term" value="C:cytoplasm"/>
    <property type="evidence" value="ECO:0007669"/>
    <property type="project" value="TreeGrafter"/>
</dbReference>
<organism evidence="6 7">
    <name type="scientific">Prevotella pectinovora</name>
    <dbReference type="NCBI Taxonomy" id="1602169"/>
    <lineage>
        <taxon>Bacteria</taxon>
        <taxon>Pseudomonadati</taxon>
        <taxon>Bacteroidota</taxon>
        <taxon>Bacteroidia</taxon>
        <taxon>Bacteroidales</taxon>
        <taxon>Prevotellaceae</taxon>
        <taxon>Prevotella</taxon>
    </lineage>
</organism>
<dbReference type="EMBL" id="JXQK01000088">
    <property type="protein sequence ID" value="KIP60179.1"/>
    <property type="molecule type" value="Genomic_DNA"/>
</dbReference>
<keyword evidence="7" id="KW-1185">Reference proteome</keyword>
<evidence type="ECO:0000256" key="1">
    <source>
        <dbReference type="ARBA" id="ARBA00001911"/>
    </source>
</evidence>
<evidence type="ECO:0000256" key="2">
    <source>
        <dbReference type="ARBA" id="ARBA00022793"/>
    </source>
</evidence>
<evidence type="ECO:0000259" key="5">
    <source>
        <dbReference type="Pfam" id="PF01370"/>
    </source>
</evidence>
<name>A0A0D0IT99_9BACT</name>